<dbReference type="EMBL" id="JADOUE010000001">
    <property type="protein sequence ID" value="MBG6123175.1"/>
    <property type="molecule type" value="Genomic_DNA"/>
</dbReference>
<organism evidence="1 2">
    <name type="scientific">Corynebacterium aquatimens</name>
    <dbReference type="NCBI Taxonomy" id="1190508"/>
    <lineage>
        <taxon>Bacteria</taxon>
        <taxon>Bacillati</taxon>
        <taxon>Actinomycetota</taxon>
        <taxon>Actinomycetes</taxon>
        <taxon>Mycobacteriales</taxon>
        <taxon>Corynebacteriaceae</taxon>
        <taxon>Corynebacterium</taxon>
    </lineage>
</organism>
<reference evidence="1" key="1">
    <citation type="submission" date="2020-11" db="EMBL/GenBank/DDBJ databases">
        <title>Sequencing the genomes of 1000 actinobacteria strains.</title>
        <authorList>
            <person name="Klenk H.-P."/>
        </authorList>
    </citation>
    <scope>NUCLEOTIDE SEQUENCE</scope>
    <source>
        <strain evidence="1">DSM 45632</strain>
    </source>
</reference>
<dbReference type="Pfam" id="PF11305">
    <property type="entry name" value="DUF3107"/>
    <property type="match status" value="1"/>
</dbReference>
<proteinExistence type="predicted"/>
<comment type="caution">
    <text evidence="1">The sequence shown here is derived from an EMBL/GenBank/DDBJ whole genome shotgun (WGS) entry which is preliminary data.</text>
</comment>
<gene>
    <name evidence="1" type="ORF">IW254_002144</name>
</gene>
<evidence type="ECO:0000313" key="1">
    <source>
        <dbReference type="EMBL" id="MBG6123175.1"/>
    </source>
</evidence>
<dbReference type="Proteomes" id="UP000658613">
    <property type="component" value="Unassembled WGS sequence"/>
</dbReference>
<dbReference type="AlphaFoldDB" id="A0A931E3X5"/>
<evidence type="ECO:0000313" key="2">
    <source>
        <dbReference type="Proteomes" id="UP000658613"/>
    </source>
</evidence>
<name>A0A931E3X5_9CORY</name>
<dbReference type="RefSeq" id="WP_196825442.1">
    <property type="nucleotide sequence ID" value="NZ_CP046980.1"/>
</dbReference>
<evidence type="ECO:0008006" key="3">
    <source>
        <dbReference type="Google" id="ProtNLM"/>
    </source>
</evidence>
<dbReference type="InterPro" id="IPR021456">
    <property type="entry name" value="DUF3107"/>
</dbReference>
<keyword evidence="2" id="KW-1185">Reference proteome</keyword>
<protein>
    <recommendedName>
        <fullName evidence="3">ATP-binding protein</fullName>
    </recommendedName>
</protein>
<sequence length="75" mass="8053">MELKIGLVDSPRELSVTSSADQADVEGQIVSAIESGDATVTFEDERGMRFVVRTDRINYVELGTSSQRTVGFGGA</sequence>
<accession>A0A931E3X5</accession>